<accession>A0A843TFC8</accession>
<name>A0A843TFC8_COLES</name>
<proteinExistence type="predicted"/>
<evidence type="ECO:0000313" key="2">
    <source>
        <dbReference type="EMBL" id="MQL71092.1"/>
    </source>
</evidence>
<dbReference type="Proteomes" id="UP000652761">
    <property type="component" value="Unassembled WGS sequence"/>
</dbReference>
<feature type="compositionally biased region" description="Polar residues" evidence="1">
    <location>
        <begin position="24"/>
        <end position="33"/>
    </location>
</feature>
<keyword evidence="3" id="KW-1185">Reference proteome</keyword>
<protein>
    <submittedName>
        <fullName evidence="2">Uncharacterized protein</fullName>
    </submittedName>
</protein>
<feature type="compositionally biased region" description="Basic residues" evidence="1">
    <location>
        <begin position="82"/>
        <end position="91"/>
    </location>
</feature>
<reference evidence="2" key="1">
    <citation type="submission" date="2017-07" db="EMBL/GenBank/DDBJ databases">
        <title>Taro Niue Genome Assembly and Annotation.</title>
        <authorList>
            <person name="Atibalentja N."/>
            <person name="Keating K."/>
            <person name="Fields C.J."/>
        </authorList>
    </citation>
    <scope>NUCLEOTIDE SEQUENCE</scope>
    <source>
        <strain evidence="2">Niue_2</strain>
        <tissue evidence="2">Leaf</tissue>
    </source>
</reference>
<gene>
    <name evidence="2" type="ORF">Taro_003419</name>
</gene>
<comment type="caution">
    <text evidence="2">The sequence shown here is derived from an EMBL/GenBank/DDBJ whole genome shotgun (WGS) entry which is preliminary data.</text>
</comment>
<feature type="region of interest" description="Disordered" evidence="1">
    <location>
        <begin position="24"/>
        <end position="124"/>
    </location>
</feature>
<feature type="compositionally biased region" description="Polar residues" evidence="1">
    <location>
        <begin position="107"/>
        <end position="124"/>
    </location>
</feature>
<dbReference type="EMBL" id="NMUH01000088">
    <property type="protein sequence ID" value="MQL71092.1"/>
    <property type="molecule type" value="Genomic_DNA"/>
</dbReference>
<organism evidence="2 3">
    <name type="scientific">Colocasia esculenta</name>
    <name type="common">Wild taro</name>
    <name type="synonym">Arum esculentum</name>
    <dbReference type="NCBI Taxonomy" id="4460"/>
    <lineage>
        <taxon>Eukaryota</taxon>
        <taxon>Viridiplantae</taxon>
        <taxon>Streptophyta</taxon>
        <taxon>Embryophyta</taxon>
        <taxon>Tracheophyta</taxon>
        <taxon>Spermatophyta</taxon>
        <taxon>Magnoliopsida</taxon>
        <taxon>Liliopsida</taxon>
        <taxon>Araceae</taxon>
        <taxon>Aroideae</taxon>
        <taxon>Colocasieae</taxon>
        <taxon>Colocasia</taxon>
    </lineage>
</organism>
<sequence length="124" mass="14418">MAAQEALPVQKNMKDHICQRSQETLKSQKNVQKQNEKLNKNAAKRKNHVSIENQKKKMEKKIRVYKVSTPPPAAQNVSRKSPTPHHAKRYQRVPPPSSQPKDDQRYSKGSQRFQQMQSQYGKLQ</sequence>
<evidence type="ECO:0000313" key="3">
    <source>
        <dbReference type="Proteomes" id="UP000652761"/>
    </source>
</evidence>
<evidence type="ECO:0000256" key="1">
    <source>
        <dbReference type="SAM" id="MobiDB-lite"/>
    </source>
</evidence>
<feature type="non-terminal residue" evidence="2">
    <location>
        <position position="124"/>
    </location>
</feature>
<dbReference type="AlphaFoldDB" id="A0A843TFC8"/>